<reference evidence="3 4" key="1">
    <citation type="journal article" date="2020" name="Arch. Microbiol.">
        <title>Bradyrhizobium uaiense sp. nov., a new highly efficient cowpea symbiont.</title>
        <authorList>
            <person name="Cabral Michel D."/>
            <person name="Azarias Guimaraes A."/>
            <person name="Martins da Costa E."/>
            <person name="Soares de Carvalho T."/>
            <person name="Balsanelli E."/>
            <person name="Willems A."/>
            <person name="Maltempi de Souza E."/>
            <person name="de Souza Moreira F.M."/>
        </authorList>
    </citation>
    <scope>NUCLEOTIDE SEQUENCE [LARGE SCALE GENOMIC DNA]</scope>
    <source>
        <strain evidence="3 4">UFLA 03-164</strain>
    </source>
</reference>
<feature type="domain" description="EAL" evidence="1">
    <location>
        <begin position="310"/>
        <end position="559"/>
    </location>
</feature>
<evidence type="ECO:0000313" key="3">
    <source>
        <dbReference type="EMBL" id="NEU97206.1"/>
    </source>
</evidence>
<gene>
    <name evidence="3" type="ORF">FNJ47_15515</name>
</gene>
<dbReference type="SUPFAM" id="SSF55073">
    <property type="entry name" value="Nucleotide cyclase"/>
    <property type="match status" value="1"/>
</dbReference>
<dbReference type="RefSeq" id="WP_163154417.1">
    <property type="nucleotide sequence ID" value="NZ_VKHP01000052.1"/>
</dbReference>
<dbReference type="Proteomes" id="UP000468531">
    <property type="component" value="Unassembled WGS sequence"/>
</dbReference>
<dbReference type="Pfam" id="PF00563">
    <property type="entry name" value="EAL"/>
    <property type="match status" value="1"/>
</dbReference>
<dbReference type="EMBL" id="VKHP01000052">
    <property type="protein sequence ID" value="NEU97206.1"/>
    <property type="molecule type" value="Genomic_DNA"/>
</dbReference>
<dbReference type="InterPro" id="IPR050706">
    <property type="entry name" value="Cyclic-di-GMP_PDE-like"/>
</dbReference>
<proteinExistence type="predicted"/>
<dbReference type="GO" id="GO:0071111">
    <property type="term" value="F:cyclic-guanylate-specific phosphodiesterase activity"/>
    <property type="evidence" value="ECO:0007669"/>
    <property type="project" value="InterPro"/>
</dbReference>
<dbReference type="SMART" id="SM00052">
    <property type="entry name" value="EAL"/>
    <property type="match status" value="1"/>
</dbReference>
<dbReference type="PROSITE" id="PS50887">
    <property type="entry name" value="GGDEF"/>
    <property type="match status" value="1"/>
</dbReference>
<dbReference type="InterPro" id="IPR035919">
    <property type="entry name" value="EAL_sf"/>
</dbReference>
<protein>
    <submittedName>
        <fullName evidence="3">Bifunctional diguanylate cyclase/phosphodiesterase</fullName>
    </submittedName>
</protein>
<evidence type="ECO:0000259" key="2">
    <source>
        <dbReference type="PROSITE" id="PS50887"/>
    </source>
</evidence>
<dbReference type="SMART" id="SM00267">
    <property type="entry name" value="GGDEF"/>
    <property type="match status" value="1"/>
</dbReference>
<comment type="caution">
    <text evidence="3">The sequence shown here is derived from an EMBL/GenBank/DDBJ whole genome shotgun (WGS) entry which is preliminary data.</text>
</comment>
<evidence type="ECO:0000259" key="1">
    <source>
        <dbReference type="PROSITE" id="PS50883"/>
    </source>
</evidence>
<dbReference type="Gene3D" id="3.20.20.450">
    <property type="entry name" value="EAL domain"/>
    <property type="match status" value="1"/>
</dbReference>
<dbReference type="InterPro" id="IPR029787">
    <property type="entry name" value="Nucleotide_cyclase"/>
</dbReference>
<dbReference type="CDD" id="cd01948">
    <property type="entry name" value="EAL"/>
    <property type="match status" value="1"/>
</dbReference>
<evidence type="ECO:0000313" key="4">
    <source>
        <dbReference type="Proteomes" id="UP000468531"/>
    </source>
</evidence>
<accession>A0A6P1BFA5</accession>
<sequence length="563" mass="61487">MPSVPPAASILASLGQATFAWDLATDAIAWSENAATVFPDIPAAALANGAELAKLIEPMRSVRSDALGQTGTARGGEGVPYRIEYGVRAVTSAPVIWIEETGCWFAGADGRPALVQGVVRINNERHARDEQLLKLSRHDPLTNELNRTHLVASLAETMEECARFRSSCAFMLIGIDHLARVNDAFGFDVADAVIAEVAKRIRARLRSGDMLGRFSGNKFGLILRNCTVDDTNVAAERFLAAVRDEVVPTKSGPVSVTVSIGAVTIPRHAKSAEEAVNRAQETLDAAKNRRAGSFALWKPNVERDAQRRVNIRVTDEIVTALNERRIVIGFEPVVDARLRQPAFYECLVRMEQDDGRALLAPDIVPVAERLGLIRLVDHRVLELAIAELAAAPGVQLSLNISPDTTMDPDWWATIESLMRAHPGVGERLIVEITETVAIQDIDDVRGFVTRLKNFGSRIAIDDFGAGYTSFRNLRKLGVDIVKIDGAFVQNIVRSADDRAFVQTLIDLARRLEIKTVAEWVQDEEAAAMLREWGCDFIQGRLIGLASPDRPWNGLAEKAAPATG</sequence>
<dbReference type="InterPro" id="IPR000160">
    <property type="entry name" value="GGDEF_dom"/>
</dbReference>
<dbReference type="PROSITE" id="PS50883">
    <property type="entry name" value="EAL"/>
    <property type="match status" value="1"/>
</dbReference>
<keyword evidence="4" id="KW-1185">Reference proteome</keyword>
<organism evidence="3 4">
    <name type="scientific">Bradyrhizobium uaiense</name>
    <dbReference type="NCBI Taxonomy" id="2594946"/>
    <lineage>
        <taxon>Bacteria</taxon>
        <taxon>Pseudomonadati</taxon>
        <taxon>Pseudomonadota</taxon>
        <taxon>Alphaproteobacteria</taxon>
        <taxon>Hyphomicrobiales</taxon>
        <taxon>Nitrobacteraceae</taxon>
        <taxon>Bradyrhizobium</taxon>
    </lineage>
</organism>
<dbReference type="Pfam" id="PF00990">
    <property type="entry name" value="GGDEF"/>
    <property type="match status" value="1"/>
</dbReference>
<dbReference type="InterPro" id="IPR001633">
    <property type="entry name" value="EAL_dom"/>
</dbReference>
<dbReference type="CDD" id="cd01949">
    <property type="entry name" value="GGDEF"/>
    <property type="match status" value="1"/>
</dbReference>
<dbReference type="SUPFAM" id="SSF141868">
    <property type="entry name" value="EAL domain-like"/>
    <property type="match status" value="1"/>
</dbReference>
<dbReference type="AlphaFoldDB" id="A0A6P1BFA5"/>
<dbReference type="NCBIfam" id="TIGR00254">
    <property type="entry name" value="GGDEF"/>
    <property type="match status" value="1"/>
</dbReference>
<dbReference type="PANTHER" id="PTHR33121">
    <property type="entry name" value="CYCLIC DI-GMP PHOSPHODIESTERASE PDEF"/>
    <property type="match status" value="1"/>
</dbReference>
<name>A0A6P1BFA5_9BRAD</name>
<dbReference type="Gene3D" id="3.30.70.270">
    <property type="match status" value="1"/>
</dbReference>
<feature type="domain" description="GGDEF" evidence="2">
    <location>
        <begin position="166"/>
        <end position="299"/>
    </location>
</feature>
<dbReference type="InterPro" id="IPR043128">
    <property type="entry name" value="Rev_trsase/Diguanyl_cyclase"/>
</dbReference>
<dbReference type="PANTHER" id="PTHR33121:SF79">
    <property type="entry name" value="CYCLIC DI-GMP PHOSPHODIESTERASE PDED-RELATED"/>
    <property type="match status" value="1"/>
</dbReference>